<evidence type="ECO:0000313" key="26">
    <source>
        <dbReference type="Proteomes" id="UP001285354"/>
    </source>
</evidence>
<dbReference type="InterPro" id="IPR013020">
    <property type="entry name" value="Rad3/Chl1-like"/>
</dbReference>
<evidence type="ECO:0000256" key="8">
    <source>
        <dbReference type="ARBA" id="ARBA00022801"/>
    </source>
</evidence>
<dbReference type="FunFam" id="3.40.50.300:FF:001372">
    <property type="entry name" value="ATP-dependent DNA helicase chl1"/>
    <property type="match status" value="1"/>
</dbReference>
<evidence type="ECO:0000256" key="15">
    <source>
        <dbReference type="ARBA" id="ARBA00023242"/>
    </source>
</evidence>
<dbReference type="InterPro" id="IPR027417">
    <property type="entry name" value="P-loop_NTPase"/>
</dbReference>
<keyword evidence="15" id="KW-0539">Nucleus</keyword>
<evidence type="ECO:0000256" key="6">
    <source>
        <dbReference type="ARBA" id="ARBA00022723"/>
    </source>
</evidence>
<dbReference type="InterPro" id="IPR006554">
    <property type="entry name" value="Helicase-like_DEXD_c2"/>
</dbReference>
<dbReference type="GO" id="GO:0046872">
    <property type="term" value="F:metal ion binding"/>
    <property type="evidence" value="ECO:0007669"/>
    <property type="project" value="UniProtKB-KW"/>
</dbReference>
<evidence type="ECO:0000256" key="3">
    <source>
        <dbReference type="ARBA" id="ARBA00008435"/>
    </source>
</evidence>
<keyword evidence="16" id="KW-0131">Cell cycle</keyword>
<evidence type="ECO:0000256" key="16">
    <source>
        <dbReference type="ARBA" id="ARBA00023306"/>
    </source>
</evidence>
<reference evidence="25" key="1">
    <citation type="submission" date="2023-06" db="EMBL/GenBank/DDBJ databases">
        <title>Draft genome of Marssonina rosae.</title>
        <authorList>
            <person name="Cheng Q."/>
        </authorList>
    </citation>
    <scope>NUCLEOTIDE SEQUENCE</scope>
    <source>
        <strain evidence="25">R4</strain>
    </source>
</reference>
<evidence type="ECO:0000256" key="4">
    <source>
        <dbReference type="ARBA" id="ARBA00016387"/>
    </source>
</evidence>
<dbReference type="GO" id="GO:0016818">
    <property type="term" value="F:hydrolase activity, acting on acid anhydrides, in phosphorus-containing anhydrides"/>
    <property type="evidence" value="ECO:0007669"/>
    <property type="project" value="InterPro"/>
</dbReference>
<dbReference type="PANTHER" id="PTHR11472:SF41">
    <property type="entry name" value="ATP-DEPENDENT DNA HELICASE DDX11-RELATED"/>
    <property type="match status" value="1"/>
</dbReference>
<keyword evidence="12" id="KW-0411">Iron-sulfur</keyword>
<evidence type="ECO:0000256" key="22">
    <source>
        <dbReference type="ARBA" id="ARBA00048954"/>
    </source>
</evidence>
<dbReference type="CDD" id="cd18788">
    <property type="entry name" value="SF2_C_XPD"/>
    <property type="match status" value="1"/>
</dbReference>
<dbReference type="GO" id="GO:0034085">
    <property type="term" value="P:establishment of sister chromatid cohesion"/>
    <property type="evidence" value="ECO:0007669"/>
    <property type="project" value="TreeGrafter"/>
</dbReference>
<comment type="function">
    <text evidence="21">ATP-dependent DNA helicase important for chromosome transmission and normal cell cycle progression in G(2)/M. May have a role in changing DNA topology to allow the loading of proteins involved in maintaining sister chromatid cohesion in the vicinity of the centromeres. Has a specific role in chromosome segregation during meiosis II.</text>
</comment>
<feature type="coiled-coil region" evidence="23">
    <location>
        <begin position="90"/>
        <end position="117"/>
    </location>
</feature>
<evidence type="ECO:0000256" key="11">
    <source>
        <dbReference type="ARBA" id="ARBA00023004"/>
    </source>
</evidence>
<dbReference type="GO" id="GO:0005524">
    <property type="term" value="F:ATP binding"/>
    <property type="evidence" value="ECO:0007669"/>
    <property type="project" value="UniProtKB-KW"/>
</dbReference>
<evidence type="ECO:0000313" key="25">
    <source>
        <dbReference type="EMBL" id="KAK2626272.1"/>
    </source>
</evidence>
<keyword evidence="10" id="KW-0067">ATP-binding</keyword>
<comment type="catalytic activity">
    <reaction evidence="22">
        <text>ATP + H2O = ADP + phosphate + H(+)</text>
        <dbReference type="Rhea" id="RHEA:13065"/>
        <dbReference type="ChEBI" id="CHEBI:15377"/>
        <dbReference type="ChEBI" id="CHEBI:15378"/>
        <dbReference type="ChEBI" id="CHEBI:30616"/>
        <dbReference type="ChEBI" id="CHEBI:43474"/>
        <dbReference type="ChEBI" id="CHEBI:456216"/>
        <dbReference type="EC" id="5.6.2.3"/>
    </reaction>
</comment>
<organism evidence="25 26">
    <name type="scientific">Diplocarpon rosae</name>
    <dbReference type="NCBI Taxonomy" id="946125"/>
    <lineage>
        <taxon>Eukaryota</taxon>
        <taxon>Fungi</taxon>
        <taxon>Dikarya</taxon>
        <taxon>Ascomycota</taxon>
        <taxon>Pezizomycotina</taxon>
        <taxon>Leotiomycetes</taxon>
        <taxon>Helotiales</taxon>
        <taxon>Drepanopezizaceae</taxon>
        <taxon>Diplocarpon</taxon>
    </lineage>
</organism>
<evidence type="ECO:0000256" key="13">
    <source>
        <dbReference type="ARBA" id="ARBA00023125"/>
    </source>
</evidence>
<dbReference type="Gene3D" id="3.40.50.300">
    <property type="entry name" value="P-loop containing nucleotide triphosphate hydrolases"/>
    <property type="match status" value="3"/>
</dbReference>
<evidence type="ECO:0000256" key="17">
    <source>
        <dbReference type="ARBA" id="ARBA00029709"/>
    </source>
</evidence>
<protein>
    <recommendedName>
        <fullName evidence="5">ATP-dependent DNA helicase CHL1</fullName>
        <ecNumber evidence="18">5.6.2.3</ecNumber>
    </recommendedName>
    <alternativeName>
        <fullName evidence="4">ATP-dependent DNA helicase chl1</fullName>
    </alternativeName>
    <alternativeName>
        <fullName evidence="17">Chromosome loss protein 1</fullName>
    </alternativeName>
    <alternativeName>
        <fullName evidence="19 20">DNA 5'-3' helicase CHL1</fullName>
    </alternativeName>
</protein>
<keyword evidence="7" id="KW-0547">Nucleotide-binding</keyword>
<dbReference type="AlphaFoldDB" id="A0AAD9T087"/>
<dbReference type="Pfam" id="PF06733">
    <property type="entry name" value="DEAD_2"/>
    <property type="match status" value="1"/>
</dbReference>
<dbReference type="Proteomes" id="UP001285354">
    <property type="component" value="Unassembled WGS sequence"/>
</dbReference>
<keyword evidence="8" id="KW-0378">Hydrolase</keyword>
<dbReference type="InterPro" id="IPR010614">
    <property type="entry name" value="RAD3-like_helicase_DEAD"/>
</dbReference>
<evidence type="ECO:0000256" key="19">
    <source>
        <dbReference type="ARBA" id="ARBA00044998"/>
    </source>
</evidence>
<comment type="similarity">
    <text evidence="3">Belongs to the DEAD box helicase family. DEAH subfamily. DDX11/CHL1 sub-subfamily.</text>
</comment>
<evidence type="ECO:0000256" key="18">
    <source>
        <dbReference type="ARBA" id="ARBA00044969"/>
    </source>
</evidence>
<dbReference type="GO" id="GO:0005634">
    <property type="term" value="C:nucleus"/>
    <property type="evidence" value="ECO:0007669"/>
    <property type="project" value="UniProtKB-SubCell"/>
</dbReference>
<evidence type="ECO:0000256" key="7">
    <source>
        <dbReference type="ARBA" id="ARBA00022741"/>
    </source>
</evidence>
<name>A0AAD9T087_9HELO</name>
<evidence type="ECO:0000256" key="1">
    <source>
        <dbReference type="ARBA" id="ARBA00001966"/>
    </source>
</evidence>
<evidence type="ECO:0000256" key="23">
    <source>
        <dbReference type="SAM" id="Coils"/>
    </source>
</evidence>
<keyword evidence="11" id="KW-0408">Iron</keyword>
<keyword evidence="6" id="KW-0479">Metal-binding</keyword>
<evidence type="ECO:0000256" key="5">
    <source>
        <dbReference type="ARBA" id="ARBA00017386"/>
    </source>
</evidence>
<keyword evidence="14" id="KW-0413">Isomerase</keyword>
<gene>
    <name evidence="25" type="ORF">QTJ16_004534</name>
</gene>
<keyword evidence="13" id="KW-0238">DNA-binding</keyword>
<comment type="cofactor">
    <cofactor evidence="1">
        <name>[4Fe-4S] cluster</name>
        <dbReference type="ChEBI" id="CHEBI:49883"/>
    </cofactor>
</comment>
<evidence type="ECO:0000256" key="12">
    <source>
        <dbReference type="ARBA" id="ARBA00023014"/>
    </source>
</evidence>
<dbReference type="PROSITE" id="PS51193">
    <property type="entry name" value="HELICASE_ATP_BIND_2"/>
    <property type="match status" value="1"/>
</dbReference>
<evidence type="ECO:0000256" key="9">
    <source>
        <dbReference type="ARBA" id="ARBA00022806"/>
    </source>
</evidence>
<dbReference type="InterPro" id="IPR006555">
    <property type="entry name" value="ATP-dep_Helicase_C"/>
</dbReference>
<evidence type="ECO:0000259" key="24">
    <source>
        <dbReference type="PROSITE" id="PS51193"/>
    </source>
</evidence>
<keyword evidence="23" id="KW-0175">Coiled coil</keyword>
<dbReference type="EMBL" id="JAUBYV010000006">
    <property type="protein sequence ID" value="KAK2626272.1"/>
    <property type="molecule type" value="Genomic_DNA"/>
</dbReference>
<evidence type="ECO:0000256" key="21">
    <source>
        <dbReference type="ARBA" id="ARBA00045702"/>
    </source>
</evidence>
<evidence type="ECO:0000256" key="10">
    <source>
        <dbReference type="ARBA" id="ARBA00022840"/>
    </source>
</evidence>
<keyword evidence="9" id="KW-0347">Helicase</keyword>
<dbReference type="Pfam" id="PF13307">
    <property type="entry name" value="Helicase_C_2"/>
    <property type="match status" value="1"/>
</dbReference>
<dbReference type="InterPro" id="IPR045028">
    <property type="entry name" value="DinG/Rad3-like"/>
</dbReference>
<dbReference type="EC" id="5.6.2.3" evidence="18"/>
<dbReference type="GO" id="GO:0043139">
    <property type="term" value="F:5'-3' DNA helicase activity"/>
    <property type="evidence" value="ECO:0007669"/>
    <property type="project" value="UniProtKB-EC"/>
</dbReference>
<dbReference type="FunFam" id="3.40.50.300:FF:002774">
    <property type="entry name" value="ATP-dependent DNA helicase chl1"/>
    <property type="match status" value="1"/>
</dbReference>
<proteinExistence type="inferred from homology"/>
<evidence type="ECO:0000256" key="20">
    <source>
        <dbReference type="ARBA" id="ARBA00045008"/>
    </source>
</evidence>
<dbReference type="SMART" id="SM00491">
    <property type="entry name" value="HELICc2"/>
    <property type="match status" value="1"/>
</dbReference>
<dbReference type="GO" id="GO:0051536">
    <property type="term" value="F:iron-sulfur cluster binding"/>
    <property type="evidence" value="ECO:0007669"/>
    <property type="project" value="UniProtKB-KW"/>
</dbReference>
<sequence length="865" mass="96377">MMGTRDFHHPFTPYTIQETFMETVYQVLEDGKVGILESPTGTGKSLSLICGALTWLRDHKGRAFEEGLNWTPGDTDEPEWIIEQSKARKRREMRRRREDMETRLAKIRAKEKAQRDKYLREDKGFKKRRITVDQDEDDEEQYVLEDYESDKEYSGKSIGSSSGLSAETLKLMGQVGMGQIAPQEDEDDEGEEEVKIFYCSRTHSQLTQFINELRRVEFPPSIKDEDTEPSDSEDLKHLTLGSRRNLCINPKVSKLQSLTAINERCSELQQPSTAKEQKCAFLPTKENQTLVNTFRDHSLATIRDIEDMGALGKQIGICPYYASRSAIRPAEIITLPYPLLLQKSARDALGISLKGHVIIIDEAHNLMDAISAIHGVEVSLRQLKRARAQLGIYLQKFRNRLKGKNRVYVAQVVRVIDSLAGYLESRLALPISDGIVSEKELLAGKGVDQINLFKLITYLQESKIARKVESYVLHIETEATQSTSANAKNAEQSTSTPVLHHISSLLSALTHPSKEGRLFYALSSPPSPPDLISLKFLLLDPSIHFQSIVSQARAVLLAGGTMSPMTDYTSHLFPYLKPSSITTLSCGHVVPKQNLLAWSLSKGPTGQEFDFTFKNRGNTDMLDDLGRALLNICTVVPDGVVVFFPSYAYLTSIVSRWEVAPTPGQLSLLQRLEAKKVLFKESREQSVDTVLGEYAQAIEAGSGGLLLSVVGGKMSEGINFSDQLGRCVVMVGLPFPNIQSAEWRAKIEHIESSTVDRLSHDAMSDDAEKTPAMSRPDILRAAKDQGREFYENACMRAVNQSVGRAIRHRGDYAAIVMVDRRFEGQRVRGKLPGWIREGLVDGTGEKGFGVLMGALGGFFGGKKGL</sequence>
<feature type="domain" description="Helicase ATP-binding" evidence="24">
    <location>
        <begin position="3"/>
        <end position="417"/>
    </location>
</feature>
<dbReference type="SUPFAM" id="SSF52540">
    <property type="entry name" value="P-loop containing nucleoside triphosphate hydrolases"/>
    <property type="match status" value="1"/>
</dbReference>
<accession>A0AAD9T087</accession>
<evidence type="ECO:0000256" key="14">
    <source>
        <dbReference type="ARBA" id="ARBA00023235"/>
    </source>
</evidence>
<comment type="caution">
    <text evidence="25">The sequence shown here is derived from an EMBL/GenBank/DDBJ whole genome shotgun (WGS) entry which is preliminary data.</text>
</comment>
<evidence type="ECO:0000256" key="2">
    <source>
        <dbReference type="ARBA" id="ARBA00004123"/>
    </source>
</evidence>
<dbReference type="GO" id="GO:0006139">
    <property type="term" value="P:nucleobase-containing compound metabolic process"/>
    <property type="evidence" value="ECO:0007669"/>
    <property type="project" value="InterPro"/>
</dbReference>
<keyword evidence="26" id="KW-1185">Reference proteome</keyword>
<dbReference type="PANTHER" id="PTHR11472">
    <property type="entry name" value="DNA REPAIR DEAD HELICASE RAD3/XP-D SUBFAMILY MEMBER"/>
    <property type="match status" value="1"/>
</dbReference>
<dbReference type="SMART" id="SM00488">
    <property type="entry name" value="DEXDc2"/>
    <property type="match status" value="1"/>
</dbReference>
<dbReference type="NCBIfam" id="TIGR00604">
    <property type="entry name" value="rad3"/>
    <property type="match status" value="1"/>
</dbReference>
<dbReference type="InterPro" id="IPR014013">
    <property type="entry name" value="Helic_SF1/SF2_ATP-bd_DinG/Rad3"/>
</dbReference>
<comment type="subcellular location">
    <subcellularLocation>
        <location evidence="2">Nucleus</location>
    </subcellularLocation>
</comment>
<dbReference type="GO" id="GO:0003677">
    <property type="term" value="F:DNA binding"/>
    <property type="evidence" value="ECO:0007669"/>
    <property type="project" value="UniProtKB-KW"/>
</dbReference>